<proteinExistence type="predicted"/>
<sequence>MASFSKQEKGRLRNRGNHRSQDNPTRVRSGNQQDGATNKPLSGNEASSETNDKLRVLQHWFLLESDWVDAINKGNHSLIPAALARVDLLCTVVCPDLLKEGLKGEEEALWSIHESLYNNGWWERARNLDLGRKNWSKKDAHSDLLLNNFMSSYERFVDPNVQLMVKQGSQEGFRMALNHIHYGSIRESRENGLRNNHSSSSVSQHQAPAKHTSQVTPRTYAFMTSSLPVANPSPVPLVEEEQSIPFHTSNWKPRDNNSSISVIQSGSVEEDSTVDDAIEEAADSLGEIQQKIIMDMEKLKGLSEAESIFETGVLMGLLPLDSKEKSLELIALNLKA</sequence>
<accession>A0AAF1BF11</accession>
<reference evidence="2" key="2">
    <citation type="submission" date="2022-03" db="EMBL/GenBank/DDBJ databases">
        <title>Draft title - Genomic analysis of global carrot germplasm unveils the trajectory of domestication and the origin of high carotenoid orange carrot.</title>
        <authorList>
            <person name="Iorizzo M."/>
            <person name="Ellison S."/>
            <person name="Senalik D."/>
            <person name="Macko-Podgorni A."/>
            <person name="Grzebelus D."/>
            <person name="Bostan H."/>
            <person name="Rolling W."/>
            <person name="Curaba J."/>
            <person name="Simon P."/>
        </authorList>
    </citation>
    <scope>NUCLEOTIDE SEQUENCE</scope>
    <source>
        <tissue evidence="2">Leaf</tissue>
    </source>
</reference>
<protein>
    <submittedName>
        <fullName evidence="2">Uncharacterized protein</fullName>
    </submittedName>
</protein>
<feature type="compositionally biased region" description="Polar residues" evidence="1">
    <location>
        <begin position="22"/>
        <end position="49"/>
    </location>
</feature>
<reference evidence="2" key="1">
    <citation type="journal article" date="2016" name="Nat. Genet.">
        <title>A high-quality carrot genome assembly provides new insights into carotenoid accumulation and asterid genome evolution.</title>
        <authorList>
            <person name="Iorizzo M."/>
            <person name="Ellison S."/>
            <person name="Senalik D."/>
            <person name="Zeng P."/>
            <person name="Satapoomin P."/>
            <person name="Huang J."/>
            <person name="Bowman M."/>
            <person name="Iovene M."/>
            <person name="Sanseverino W."/>
            <person name="Cavagnaro P."/>
            <person name="Yildiz M."/>
            <person name="Macko-Podgorni A."/>
            <person name="Moranska E."/>
            <person name="Grzebelus E."/>
            <person name="Grzebelus D."/>
            <person name="Ashrafi H."/>
            <person name="Zheng Z."/>
            <person name="Cheng S."/>
            <person name="Spooner D."/>
            <person name="Van Deynze A."/>
            <person name="Simon P."/>
        </authorList>
    </citation>
    <scope>NUCLEOTIDE SEQUENCE</scope>
    <source>
        <tissue evidence="2">Leaf</tissue>
    </source>
</reference>
<feature type="region of interest" description="Disordered" evidence="1">
    <location>
        <begin position="1"/>
        <end position="50"/>
    </location>
</feature>
<feature type="compositionally biased region" description="Basic and acidic residues" evidence="1">
    <location>
        <begin position="1"/>
        <end position="11"/>
    </location>
</feature>
<name>A0AAF1BF11_DAUCS</name>
<dbReference type="Proteomes" id="UP000077755">
    <property type="component" value="Chromosome 9"/>
</dbReference>
<evidence type="ECO:0000313" key="3">
    <source>
        <dbReference type="Proteomes" id="UP000077755"/>
    </source>
</evidence>
<gene>
    <name evidence="2" type="ORF">DCAR_0935120</name>
</gene>
<dbReference type="AlphaFoldDB" id="A0AAF1BF11"/>
<keyword evidence="3" id="KW-1185">Reference proteome</keyword>
<organism evidence="2 3">
    <name type="scientific">Daucus carota subsp. sativus</name>
    <name type="common">Carrot</name>
    <dbReference type="NCBI Taxonomy" id="79200"/>
    <lineage>
        <taxon>Eukaryota</taxon>
        <taxon>Viridiplantae</taxon>
        <taxon>Streptophyta</taxon>
        <taxon>Embryophyta</taxon>
        <taxon>Tracheophyta</taxon>
        <taxon>Spermatophyta</taxon>
        <taxon>Magnoliopsida</taxon>
        <taxon>eudicotyledons</taxon>
        <taxon>Gunneridae</taxon>
        <taxon>Pentapetalae</taxon>
        <taxon>asterids</taxon>
        <taxon>campanulids</taxon>
        <taxon>Apiales</taxon>
        <taxon>Apiaceae</taxon>
        <taxon>Apioideae</taxon>
        <taxon>Scandiceae</taxon>
        <taxon>Daucinae</taxon>
        <taxon>Daucus</taxon>
        <taxon>Daucus sect. Daucus</taxon>
    </lineage>
</organism>
<feature type="region of interest" description="Disordered" evidence="1">
    <location>
        <begin position="189"/>
        <end position="212"/>
    </location>
</feature>
<evidence type="ECO:0000313" key="2">
    <source>
        <dbReference type="EMBL" id="WOH15578.1"/>
    </source>
</evidence>
<dbReference type="EMBL" id="CP093351">
    <property type="protein sequence ID" value="WOH15578.1"/>
    <property type="molecule type" value="Genomic_DNA"/>
</dbReference>
<evidence type="ECO:0000256" key="1">
    <source>
        <dbReference type="SAM" id="MobiDB-lite"/>
    </source>
</evidence>